<dbReference type="GO" id="GO:0046872">
    <property type="term" value="F:metal ion binding"/>
    <property type="evidence" value="ECO:0007669"/>
    <property type="project" value="UniProtKB-KW"/>
</dbReference>
<feature type="region of interest" description="Disordered" evidence="11">
    <location>
        <begin position="230"/>
        <end position="269"/>
    </location>
</feature>
<comment type="cofactor">
    <cofactor evidence="10">
        <name>Zn(2+)</name>
        <dbReference type="ChEBI" id="CHEBI:29105"/>
    </cofactor>
    <text evidence="10">Binds 1 zinc ion per subunit.</text>
</comment>
<keyword evidence="15" id="KW-1185">Reference proteome</keyword>
<evidence type="ECO:0000256" key="10">
    <source>
        <dbReference type="RuleBase" id="RU003983"/>
    </source>
</evidence>
<evidence type="ECO:0000256" key="11">
    <source>
        <dbReference type="SAM" id="MobiDB-lite"/>
    </source>
</evidence>
<evidence type="ECO:0000256" key="8">
    <source>
        <dbReference type="ARBA" id="ARBA00023049"/>
    </source>
</evidence>
<evidence type="ECO:0000313" key="15">
    <source>
        <dbReference type="Proteomes" id="UP000011526"/>
    </source>
</evidence>
<gene>
    <name evidence="14" type="ORF">C465_02116</name>
</gene>
<dbReference type="GO" id="GO:0004222">
    <property type="term" value="F:metalloendopeptidase activity"/>
    <property type="evidence" value="ECO:0007669"/>
    <property type="project" value="InterPro"/>
</dbReference>
<sequence>MRHLGLKIRMAIVGSILLAFYSGAVAVAWYFFGQSQSILALAIVGSILLVGVQYKVGKWAALKSVGAEDMDKRQYPQIYLFVEKVCHEKDLNMPNLKIADMGVPNAFAVGRRGSGTVVVSRELIQLLDRDELEGVLAHELAHIDNRDVITMQIGQGIASIVSIVAQYIVLFTGDNDLADFFLAIVVGNLVQFFVMVFVLAISRHREYVADADARRAIGSGDPLVRALKKIHQGNQHASRSTDQRTGEPVNQRNSRHGKPRPPAQGSNQQVATLCISSPDRNFIQRAMSTHPPMEKRIQRLQS</sequence>
<protein>
    <submittedName>
        <fullName evidence="14">Ste24-type metalloprotease</fullName>
    </submittedName>
</protein>
<keyword evidence="1" id="KW-1003">Cell membrane</keyword>
<reference evidence="14 15" key="1">
    <citation type="journal article" date="2014" name="PLoS Genet.">
        <title>Phylogenetically driven sequencing of extremely halophilic archaea reveals strategies for static and dynamic osmo-response.</title>
        <authorList>
            <person name="Becker E.A."/>
            <person name="Seitzer P.M."/>
            <person name="Tritt A."/>
            <person name="Larsen D."/>
            <person name="Krusor M."/>
            <person name="Yao A.I."/>
            <person name="Wu D."/>
            <person name="Madern D."/>
            <person name="Eisen J.A."/>
            <person name="Darling A.E."/>
            <person name="Facciotti M.T."/>
        </authorList>
    </citation>
    <scope>NUCLEOTIDE SEQUENCE [LARGE SCALE GENOMIC DNA]</scope>
    <source>
        <strain evidence="14 15">JCM 9100</strain>
    </source>
</reference>
<name>M0EWP6_9EURY</name>
<evidence type="ECO:0000256" key="3">
    <source>
        <dbReference type="ARBA" id="ARBA00022692"/>
    </source>
</evidence>
<evidence type="ECO:0000256" key="12">
    <source>
        <dbReference type="SAM" id="Phobius"/>
    </source>
</evidence>
<keyword evidence="3 12" id="KW-0812">Transmembrane</keyword>
<proteinExistence type="inferred from homology"/>
<keyword evidence="9 12" id="KW-0472">Membrane</keyword>
<evidence type="ECO:0000256" key="9">
    <source>
        <dbReference type="ARBA" id="ARBA00023136"/>
    </source>
</evidence>
<evidence type="ECO:0000259" key="13">
    <source>
        <dbReference type="Pfam" id="PF01435"/>
    </source>
</evidence>
<dbReference type="AlphaFoldDB" id="M0EWP6"/>
<feature type="transmembrane region" description="Helical" evidence="12">
    <location>
        <begin position="38"/>
        <end position="56"/>
    </location>
</feature>
<feature type="transmembrane region" description="Helical" evidence="12">
    <location>
        <begin position="12"/>
        <end position="32"/>
    </location>
</feature>
<keyword evidence="6 10" id="KW-0862">Zinc</keyword>
<dbReference type="Proteomes" id="UP000011526">
    <property type="component" value="Unassembled WGS sequence"/>
</dbReference>
<keyword evidence="2 10" id="KW-0645">Protease</keyword>
<evidence type="ECO:0000313" key="14">
    <source>
        <dbReference type="EMBL" id="ELZ52211.1"/>
    </source>
</evidence>
<dbReference type="InterPro" id="IPR001915">
    <property type="entry name" value="Peptidase_M48"/>
</dbReference>
<comment type="similarity">
    <text evidence="10">Belongs to the peptidase M48 family.</text>
</comment>
<evidence type="ECO:0000256" key="7">
    <source>
        <dbReference type="ARBA" id="ARBA00022989"/>
    </source>
</evidence>
<keyword evidence="7 12" id="KW-1133">Transmembrane helix</keyword>
<keyword evidence="4" id="KW-0479">Metal-binding</keyword>
<keyword evidence="5 10" id="KW-0378">Hydrolase</keyword>
<dbReference type="EMBL" id="AOJM01000025">
    <property type="protein sequence ID" value="ELZ52211.1"/>
    <property type="molecule type" value="Genomic_DNA"/>
</dbReference>
<accession>M0EWP6</accession>
<keyword evidence="8 10" id="KW-0482">Metalloprotease</keyword>
<evidence type="ECO:0000256" key="6">
    <source>
        <dbReference type="ARBA" id="ARBA00022833"/>
    </source>
</evidence>
<dbReference type="PANTHER" id="PTHR43221:SF2">
    <property type="entry name" value="PROTEASE HTPX HOMOLOG"/>
    <property type="match status" value="1"/>
</dbReference>
<evidence type="ECO:0000256" key="2">
    <source>
        <dbReference type="ARBA" id="ARBA00022670"/>
    </source>
</evidence>
<dbReference type="PANTHER" id="PTHR43221">
    <property type="entry name" value="PROTEASE HTPX"/>
    <property type="match status" value="1"/>
</dbReference>
<dbReference type="GO" id="GO:0006508">
    <property type="term" value="P:proteolysis"/>
    <property type="evidence" value="ECO:0007669"/>
    <property type="project" value="UniProtKB-KW"/>
</dbReference>
<dbReference type="Gene3D" id="3.30.2010.10">
    <property type="entry name" value="Metalloproteases ('zincins'), catalytic domain"/>
    <property type="match status" value="1"/>
</dbReference>
<evidence type="ECO:0000256" key="5">
    <source>
        <dbReference type="ARBA" id="ARBA00022801"/>
    </source>
</evidence>
<feature type="transmembrane region" description="Helical" evidence="12">
    <location>
        <begin position="180"/>
        <end position="201"/>
    </location>
</feature>
<feature type="domain" description="Peptidase M48" evidence="13">
    <location>
        <begin position="82"/>
        <end position="301"/>
    </location>
</feature>
<dbReference type="InterPro" id="IPR050083">
    <property type="entry name" value="HtpX_protease"/>
</dbReference>
<comment type="caution">
    <text evidence="14">The sequence shown here is derived from an EMBL/GenBank/DDBJ whole genome shotgun (WGS) entry which is preliminary data.</text>
</comment>
<evidence type="ECO:0000256" key="1">
    <source>
        <dbReference type="ARBA" id="ARBA00022475"/>
    </source>
</evidence>
<organism evidence="14 15">
    <name type="scientific">Halorubrum distributum JCM 9100</name>
    <dbReference type="NCBI Taxonomy" id="1227467"/>
    <lineage>
        <taxon>Archaea</taxon>
        <taxon>Methanobacteriati</taxon>
        <taxon>Methanobacteriota</taxon>
        <taxon>Stenosarchaea group</taxon>
        <taxon>Halobacteria</taxon>
        <taxon>Halobacteriales</taxon>
        <taxon>Haloferacaceae</taxon>
        <taxon>Halorubrum</taxon>
        <taxon>Halorubrum distributum group</taxon>
    </lineage>
</organism>
<dbReference type="Pfam" id="PF01435">
    <property type="entry name" value="Peptidase_M48"/>
    <property type="match status" value="1"/>
</dbReference>
<feature type="transmembrane region" description="Helical" evidence="12">
    <location>
        <begin position="148"/>
        <end position="168"/>
    </location>
</feature>
<evidence type="ECO:0000256" key="4">
    <source>
        <dbReference type="ARBA" id="ARBA00022723"/>
    </source>
</evidence>